<dbReference type="Pfam" id="PF00990">
    <property type="entry name" value="GGDEF"/>
    <property type="match status" value="1"/>
</dbReference>
<organism evidence="2">
    <name type="scientific">marine sediment metagenome</name>
    <dbReference type="NCBI Taxonomy" id="412755"/>
    <lineage>
        <taxon>unclassified sequences</taxon>
        <taxon>metagenomes</taxon>
        <taxon>ecological metagenomes</taxon>
    </lineage>
</organism>
<protein>
    <recommendedName>
        <fullName evidence="1">GGDEF domain-containing protein</fullName>
    </recommendedName>
</protein>
<feature type="domain" description="GGDEF" evidence="1">
    <location>
        <begin position="48"/>
        <end position="183"/>
    </location>
</feature>
<evidence type="ECO:0000313" key="2">
    <source>
        <dbReference type="EMBL" id="KKL21567.1"/>
    </source>
</evidence>
<dbReference type="PANTHER" id="PTHR45138">
    <property type="entry name" value="REGULATORY COMPONENTS OF SENSORY TRANSDUCTION SYSTEM"/>
    <property type="match status" value="1"/>
</dbReference>
<comment type="caution">
    <text evidence="2">The sequence shown here is derived from an EMBL/GenBank/DDBJ whole genome shotgun (WGS) entry which is preliminary data.</text>
</comment>
<dbReference type="PANTHER" id="PTHR45138:SF9">
    <property type="entry name" value="DIGUANYLATE CYCLASE DGCM-RELATED"/>
    <property type="match status" value="1"/>
</dbReference>
<accession>A0A0F9C5I2</accession>
<gene>
    <name evidence="2" type="ORF">LCGC14_2444160</name>
</gene>
<evidence type="ECO:0000259" key="1">
    <source>
        <dbReference type="PROSITE" id="PS50887"/>
    </source>
</evidence>
<feature type="non-terminal residue" evidence="2">
    <location>
        <position position="1"/>
    </location>
</feature>
<dbReference type="GO" id="GO:0052621">
    <property type="term" value="F:diguanylate cyclase activity"/>
    <property type="evidence" value="ECO:0007669"/>
    <property type="project" value="TreeGrafter"/>
</dbReference>
<proteinExistence type="predicted"/>
<dbReference type="SUPFAM" id="SSF55073">
    <property type="entry name" value="Nucleotide cyclase"/>
    <property type="match status" value="1"/>
</dbReference>
<dbReference type="NCBIfam" id="TIGR00254">
    <property type="entry name" value="GGDEF"/>
    <property type="match status" value="1"/>
</dbReference>
<sequence>RSLLTQLRRDNAHLLSLATTDPLTRLQNTRHFDSFLESQFKIGRRYDRKLSVLAFDLDHFKLINDSYGHPTGDYVLKEFAVILKQCVRESDLVARTGGEEFSIVLPNAKRSEAGRLAERIRRAVSEREFVVFGKTVHITTSIGSASYPEDAEITEPHMLTYFADQALLRAKQSGRDCLVRFDQLSRSERRALRRQFRCASPGQHVARPDPTVIADARR</sequence>
<dbReference type="AlphaFoldDB" id="A0A0F9C5I2"/>
<dbReference type="InterPro" id="IPR029787">
    <property type="entry name" value="Nucleotide_cyclase"/>
</dbReference>
<dbReference type="SMART" id="SM00267">
    <property type="entry name" value="GGDEF"/>
    <property type="match status" value="1"/>
</dbReference>
<dbReference type="InterPro" id="IPR000160">
    <property type="entry name" value="GGDEF_dom"/>
</dbReference>
<dbReference type="InterPro" id="IPR043128">
    <property type="entry name" value="Rev_trsase/Diguanyl_cyclase"/>
</dbReference>
<dbReference type="InterPro" id="IPR050469">
    <property type="entry name" value="Diguanylate_Cyclase"/>
</dbReference>
<name>A0A0F9C5I2_9ZZZZ</name>
<dbReference type="EMBL" id="LAZR01037682">
    <property type="protein sequence ID" value="KKL21567.1"/>
    <property type="molecule type" value="Genomic_DNA"/>
</dbReference>
<dbReference type="CDD" id="cd01949">
    <property type="entry name" value="GGDEF"/>
    <property type="match status" value="1"/>
</dbReference>
<reference evidence="2" key="1">
    <citation type="journal article" date="2015" name="Nature">
        <title>Complex archaea that bridge the gap between prokaryotes and eukaryotes.</title>
        <authorList>
            <person name="Spang A."/>
            <person name="Saw J.H."/>
            <person name="Jorgensen S.L."/>
            <person name="Zaremba-Niedzwiedzka K."/>
            <person name="Martijn J."/>
            <person name="Lind A.E."/>
            <person name="van Eijk R."/>
            <person name="Schleper C."/>
            <person name="Guy L."/>
            <person name="Ettema T.J."/>
        </authorList>
    </citation>
    <scope>NUCLEOTIDE SEQUENCE</scope>
</reference>
<dbReference type="Gene3D" id="3.30.70.270">
    <property type="match status" value="1"/>
</dbReference>
<dbReference type="FunFam" id="3.30.70.270:FF:000001">
    <property type="entry name" value="Diguanylate cyclase domain protein"/>
    <property type="match status" value="1"/>
</dbReference>
<dbReference type="PROSITE" id="PS50887">
    <property type="entry name" value="GGDEF"/>
    <property type="match status" value="1"/>
</dbReference>